<protein>
    <submittedName>
        <fullName evidence="3">NAD-dependent histone deacetylase HST3, putative</fullName>
    </submittedName>
</protein>
<dbReference type="AlphaFoldDB" id="X8IW51"/>
<name>X8IW51_9AGAM</name>
<proteinExistence type="predicted"/>
<evidence type="ECO:0000313" key="3">
    <source>
        <dbReference type="EMBL" id="EUC53975.1"/>
    </source>
</evidence>
<dbReference type="InterPro" id="IPR029035">
    <property type="entry name" value="DHS-like_NAD/FAD-binding_dom"/>
</dbReference>
<comment type="caution">
    <text evidence="3">The sequence shown here is derived from an EMBL/GenBank/DDBJ whole genome shotgun (WGS) entry which is preliminary data.</text>
</comment>
<comment type="subcellular location">
    <subcellularLocation>
        <location evidence="1">Mitochondrion</location>
    </subcellularLocation>
</comment>
<dbReference type="GO" id="GO:0005739">
    <property type="term" value="C:mitochondrion"/>
    <property type="evidence" value="ECO:0007669"/>
    <property type="project" value="UniProtKB-SubCell"/>
</dbReference>
<sequence length="143" mass="15864">MLAGKAGPSERWELRPLSPGLLLPQVLHNEGSWEPQYAGMTLDKLEQEDGCTTLLLVIGTSIRTDRAAKLVRSLAKKVHKGGGVVVYIDRATLPEGKWGAYFDVQLQTEVDKWVLDAFRHLSAGEKVHIGINKEVKHVFSGEY</sequence>
<dbReference type="OrthoDB" id="3243962at2759"/>
<dbReference type="EMBL" id="JATN01000322">
    <property type="protein sequence ID" value="EUC53975.1"/>
    <property type="molecule type" value="Genomic_DNA"/>
</dbReference>
<dbReference type="SUPFAM" id="SSF52467">
    <property type="entry name" value="DHS-like NAD/FAD-binding domain"/>
    <property type="match status" value="1"/>
</dbReference>
<accession>X8IW51</accession>
<organism evidence="3 4">
    <name type="scientific">Rhizoctonia solani AG-3 Rhs1AP</name>
    <dbReference type="NCBI Taxonomy" id="1086054"/>
    <lineage>
        <taxon>Eukaryota</taxon>
        <taxon>Fungi</taxon>
        <taxon>Dikarya</taxon>
        <taxon>Basidiomycota</taxon>
        <taxon>Agaricomycotina</taxon>
        <taxon>Agaricomycetes</taxon>
        <taxon>Cantharellales</taxon>
        <taxon>Ceratobasidiaceae</taxon>
        <taxon>Rhizoctonia</taxon>
    </lineage>
</organism>
<gene>
    <name evidence="3" type="ORF">RSOL_023930</name>
</gene>
<evidence type="ECO:0000313" key="4">
    <source>
        <dbReference type="Proteomes" id="UP000030108"/>
    </source>
</evidence>
<keyword evidence="2" id="KW-0496">Mitochondrion</keyword>
<dbReference type="Gene3D" id="3.40.50.1220">
    <property type="entry name" value="TPP-binding domain"/>
    <property type="match status" value="1"/>
</dbReference>
<evidence type="ECO:0000256" key="2">
    <source>
        <dbReference type="ARBA" id="ARBA00023128"/>
    </source>
</evidence>
<feature type="non-terminal residue" evidence="3">
    <location>
        <position position="143"/>
    </location>
</feature>
<evidence type="ECO:0000256" key="1">
    <source>
        <dbReference type="ARBA" id="ARBA00004173"/>
    </source>
</evidence>
<reference evidence="4" key="1">
    <citation type="journal article" date="2014" name="Genome Announc.">
        <title>Draft genome sequence of the plant-pathogenic soil fungus Rhizoctonia solani anastomosis group 3 strain Rhs1AP.</title>
        <authorList>
            <person name="Cubeta M.A."/>
            <person name="Thomas E."/>
            <person name="Dean R.A."/>
            <person name="Jabaji S."/>
            <person name="Neate S.M."/>
            <person name="Tavantzis S."/>
            <person name="Toda T."/>
            <person name="Vilgalys R."/>
            <person name="Bharathan N."/>
            <person name="Fedorova-Abrams N."/>
            <person name="Pakala S.B."/>
            <person name="Pakala S.M."/>
            <person name="Zafar N."/>
            <person name="Joardar V."/>
            <person name="Losada L."/>
            <person name="Nierman W.C."/>
        </authorList>
    </citation>
    <scope>NUCLEOTIDE SEQUENCE [LARGE SCALE GENOMIC DNA]</scope>
    <source>
        <strain evidence="4">AG-3</strain>
    </source>
</reference>
<dbReference type="Proteomes" id="UP000030108">
    <property type="component" value="Unassembled WGS sequence"/>
</dbReference>